<proteinExistence type="predicted"/>
<sequence>MGRPKGKKDSYQRKRSKKTRPNSGGNESNPENHVVDSEILPVNQVVLDAGEGRSNFFHGDDVRQYTDHVMDVETSPDGIELKDPPPAALPEVECIEWEGGLEALPSMPDFDDDEEELYDEDDERSQASSTRGLPSMMKLVMQAIFTRLQAEQSPKKRKDAPPPSLTTYLKLHGFWLRAESFPHWSQYIDTRNLGIVNPSSNSLRDIRVWIPEIEGGGPMYRPCCPRCKTNGSVTVQSYPTTHLGRKIKSFHTHYYLMSRQYRCSVCQKENERLKALNSSTKINFTFNGYSPKVMEMYPRKLRLKFPAVLTHRSGVDKHLARMMRPPVDNGSSLKARAHAESATNDNSSVEIGLGEREPNVGVSRGHQEGGDQPPAQEGNLVRHTNVVNSNLQTTMLRDQMKMFATYNHCLLQVPHFPAAMLIPFPVNRKRPADALQNAFDGVTMAGMTGFSPYIHTEKKRTRGKGKGPRKPPTCVFCRNSPDPEVCNSANDCPGRWPRGRCPRKSLVK</sequence>
<feature type="region of interest" description="Disordered" evidence="1">
    <location>
        <begin position="322"/>
        <end position="381"/>
    </location>
</feature>
<comment type="caution">
    <text evidence="2">The sequence shown here is derived from an EMBL/GenBank/DDBJ whole genome shotgun (WGS) entry which is preliminary data.</text>
</comment>
<organism evidence="2 3">
    <name type="scientific">Nitzschia inconspicua</name>
    <dbReference type="NCBI Taxonomy" id="303405"/>
    <lineage>
        <taxon>Eukaryota</taxon>
        <taxon>Sar</taxon>
        <taxon>Stramenopiles</taxon>
        <taxon>Ochrophyta</taxon>
        <taxon>Bacillariophyta</taxon>
        <taxon>Bacillariophyceae</taxon>
        <taxon>Bacillariophycidae</taxon>
        <taxon>Bacillariales</taxon>
        <taxon>Bacillariaceae</taxon>
        <taxon>Nitzschia</taxon>
    </lineage>
</organism>
<evidence type="ECO:0000313" key="2">
    <source>
        <dbReference type="EMBL" id="KAG7347977.1"/>
    </source>
</evidence>
<name>A0A9K3KR68_9STRA</name>
<reference evidence="2" key="1">
    <citation type="journal article" date="2021" name="Sci. Rep.">
        <title>Diploid genomic architecture of Nitzschia inconspicua, an elite biomass production diatom.</title>
        <authorList>
            <person name="Oliver A."/>
            <person name="Podell S."/>
            <person name="Pinowska A."/>
            <person name="Traller J.C."/>
            <person name="Smith S.R."/>
            <person name="McClure R."/>
            <person name="Beliaev A."/>
            <person name="Bohutskyi P."/>
            <person name="Hill E.A."/>
            <person name="Rabines A."/>
            <person name="Zheng H."/>
            <person name="Allen L.Z."/>
            <person name="Kuo A."/>
            <person name="Grigoriev I.V."/>
            <person name="Allen A.E."/>
            <person name="Hazlebeck D."/>
            <person name="Allen E.E."/>
        </authorList>
    </citation>
    <scope>NUCLEOTIDE SEQUENCE</scope>
    <source>
        <strain evidence="2">Hildebrandi</strain>
    </source>
</reference>
<feature type="region of interest" description="Disordered" evidence="1">
    <location>
        <begin position="103"/>
        <end position="130"/>
    </location>
</feature>
<dbReference type="OrthoDB" id="1920326at2759"/>
<evidence type="ECO:0000313" key="3">
    <source>
        <dbReference type="Proteomes" id="UP000693970"/>
    </source>
</evidence>
<dbReference type="EMBL" id="JAGRRH010000020">
    <property type="protein sequence ID" value="KAG7347977.1"/>
    <property type="molecule type" value="Genomic_DNA"/>
</dbReference>
<reference evidence="2" key="2">
    <citation type="submission" date="2021-04" db="EMBL/GenBank/DDBJ databases">
        <authorList>
            <person name="Podell S."/>
        </authorList>
    </citation>
    <scope>NUCLEOTIDE SEQUENCE</scope>
    <source>
        <strain evidence="2">Hildebrandi</strain>
    </source>
</reference>
<keyword evidence="3" id="KW-1185">Reference proteome</keyword>
<dbReference type="AlphaFoldDB" id="A0A9K3KR68"/>
<protein>
    <submittedName>
        <fullName evidence="2">Uncharacterized protein</fullName>
    </submittedName>
</protein>
<accession>A0A9K3KR68</accession>
<evidence type="ECO:0000256" key="1">
    <source>
        <dbReference type="SAM" id="MobiDB-lite"/>
    </source>
</evidence>
<dbReference type="Proteomes" id="UP000693970">
    <property type="component" value="Unassembled WGS sequence"/>
</dbReference>
<gene>
    <name evidence="2" type="ORF">IV203_016682</name>
</gene>
<feature type="region of interest" description="Disordered" evidence="1">
    <location>
        <begin position="1"/>
        <end position="39"/>
    </location>
</feature>
<feature type="compositionally biased region" description="Polar residues" evidence="1">
    <location>
        <begin position="21"/>
        <end position="31"/>
    </location>
</feature>
<feature type="compositionally biased region" description="Acidic residues" evidence="1">
    <location>
        <begin position="109"/>
        <end position="123"/>
    </location>
</feature>